<keyword evidence="2" id="KW-1185">Reference proteome</keyword>
<dbReference type="EMBL" id="CADIKK010000002">
    <property type="protein sequence ID" value="CAB3777719.1"/>
    <property type="molecule type" value="Genomic_DNA"/>
</dbReference>
<name>A0A6S7AUM9_9BURK</name>
<protein>
    <submittedName>
        <fullName evidence="1">Uncharacterized protein</fullName>
    </submittedName>
</protein>
<organism evidence="1 2">
    <name type="scientific">Paraburkholderia ultramafica</name>
    <dbReference type="NCBI Taxonomy" id="1544867"/>
    <lineage>
        <taxon>Bacteria</taxon>
        <taxon>Pseudomonadati</taxon>
        <taxon>Pseudomonadota</taxon>
        <taxon>Betaproteobacteria</taxon>
        <taxon>Burkholderiales</taxon>
        <taxon>Burkholderiaceae</taxon>
        <taxon>Paraburkholderia</taxon>
    </lineage>
</organism>
<evidence type="ECO:0000313" key="1">
    <source>
        <dbReference type="EMBL" id="CAB3777719.1"/>
    </source>
</evidence>
<accession>A0A6S7AUM9</accession>
<reference evidence="1 2" key="1">
    <citation type="submission" date="2020-04" db="EMBL/GenBank/DDBJ databases">
        <authorList>
            <person name="De Canck E."/>
        </authorList>
    </citation>
    <scope>NUCLEOTIDE SEQUENCE [LARGE SCALE GENOMIC DNA]</scope>
    <source>
        <strain evidence="1 2">LMG 28614</strain>
    </source>
</reference>
<dbReference type="Proteomes" id="UP000494365">
    <property type="component" value="Unassembled WGS sequence"/>
</dbReference>
<evidence type="ECO:0000313" key="2">
    <source>
        <dbReference type="Proteomes" id="UP000494365"/>
    </source>
</evidence>
<sequence length="29" mass="3139">MLSVREFLAAATSGSRSPRSLTISIQFVI</sequence>
<dbReference type="AlphaFoldDB" id="A0A6S7AUM9"/>
<gene>
    <name evidence="1" type="ORF">LMG28614_00445</name>
</gene>
<proteinExistence type="predicted"/>